<evidence type="ECO:0000259" key="8">
    <source>
        <dbReference type="PROSITE" id="PS50970"/>
    </source>
</evidence>
<dbReference type="InterPro" id="IPR003726">
    <property type="entry name" value="HCY_dom"/>
</dbReference>
<dbReference type="InParanoid" id="A0A7M7SZG4"/>
<evidence type="ECO:0000256" key="4">
    <source>
        <dbReference type="ARBA" id="ARBA00022723"/>
    </source>
</evidence>
<keyword evidence="3 7" id="KW-0808">Transferase</keyword>
<evidence type="ECO:0000256" key="6">
    <source>
        <dbReference type="PIRSR" id="PIRSR037505-2"/>
    </source>
</evidence>
<dbReference type="SUPFAM" id="SSF82282">
    <property type="entry name" value="Homocysteine S-methyltransferase"/>
    <property type="match status" value="1"/>
</dbReference>
<feature type="domain" description="Hcy-binding" evidence="8">
    <location>
        <begin position="10"/>
        <end position="324"/>
    </location>
</feature>
<reference evidence="10" key="1">
    <citation type="submission" date="2015-02" db="EMBL/GenBank/DDBJ databases">
        <title>Genome sequencing for Strongylocentrotus purpuratus.</title>
        <authorList>
            <person name="Murali S."/>
            <person name="Liu Y."/>
            <person name="Vee V."/>
            <person name="English A."/>
            <person name="Wang M."/>
            <person name="Skinner E."/>
            <person name="Han Y."/>
            <person name="Muzny D.M."/>
            <person name="Worley K.C."/>
            <person name="Gibbs R.A."/>
        </authorList>
    </citation>
    <scope>NUCLEOTIDE SEQUENCE</scope>
</reference>
<dbReference type="EnsemblMetazoa" id="XM_030986891">
    <property type="protein sequence ID" value="XP_030842751"/>
    <property type="gene ID" value="LOC589758"/>
</dbReference>
<dbReference type="KEGG" id="spu:589758"/>
<dbReference type="GeneID" id="589758"/>
<dbReference type="AlphaFoldDB" id="A0A7M7SZG4"/>
<dbReference type="UniPathway" id="UPA00051">
    <property type="reaction ID" value="UER00083"/>
</dbReference>
<comment type="pathway">
    <text evidence="1">Amino-acid biosynthesis; L-methionine biosynthesis via de novo pathway; L-methionine from L-homocysteine (BhmT route): step 1/1.</text>
</comment>
<feature type="binding site" evidence="6 7">
    <location>
        <position position="309"/>
    </location>
    <ligand>
        <name>Zn(2+)</name>
        <dbReference type="ChEBI" id="CHEBI:29105"/>
    </ligand>
</feature>
<evidence type="ECO:0000256" key="3">
    <source>
        <dbReference type="ARBA" id="ARBA00022679"/>
    </source>
</evidence>
<dbReference type="Proteomes" id="UP000007110">
    <property type="component" value="Unassembled WGS sequence"/>
</dbReference>
<evidence type="ECO:0000256" key="1">
    <source>
        <dbReference type="ARBA" id="ARBA00005137"/>
    </source>
</evidence>
<evidence type="ECO:0000313" key="10">
    <source>
        <dbReference type="Proteomes" id="UP000007110"/>
    </source>
</evidence>
<comment type="cofactor">
    <cofactor evidence="6">
        <name>Zn(2+)</name>
        <dbReference type="ChEBI" id="CHEBI:29105"/>
    </cofactor>
    <text evidence="6">Binds 1 zinc ion per subunit.</text>
</comment>
<keyword evidence="5 6" id="KW-0862">Zinc</keyword>
<dbReference type="Gene3D" id="3.20.20.330">
    <property type="entry name" value="Homocysteine-binding-like domain"/>
    <property type="match status" value="1"/>
</dbReference>
<protein>
    <recommendedName>
        <fullName evidence="8">Hcy-binding domain-containing protein</fullName>
    </recommendedName>
</protein>
<sequence length="381" mass="42064">MSSSLSSSSTKGLLERLADGPVVGDGSMLITLEKRGYVMAGSWTPEATLQYPDAVKQLHREFLRAGADVIQTFTYCATEDNLKMKNEHEKNSNDMKSVSEINHRACDLAREVANEGGALVAGSVSNVNAYRKDGACHGAGKEFVQNEFKKQCDIFVKKGVDFLLGEFFAFVEEAEWAVEVMAETGLPVACTMRISVIGDQVGVAPGDVAVRMAKAGADVIGVNCCYDPDTALKTLAMMKEGLEKAGLQRYLMAQPLGYHAQEITDDPRGYSVLPEFPFAMESRALTRTDVREFARRAYDEVGVRYIGGCCGFEPYHIRAIAEELTEERGRSFPGRDKSDGYSSLKRAFRVRQHKRANPEYWKNLVPAAGREKVRKLAEIVD</sequence>
<keyword evidence="2 7" id="KW-0489">Methyltransferase</keyword>
<dbReference type="GO" id="GO:0008270">
    <property type="term" value="F:zinc ion binding"/>
    <property type="evidence" value="ECO:0007669"/>
    <property type="project" value="InterPro"/>
</dbReference>
<dbReference type="InterPro" id="IPR051524">
    <property type="entry name" value="BHMT"/>
</dbReference>
<dbReference type="GO" id="GO:0032259">
    <property type="term" value="P:methylation"/>
    <property type="evidence" value="ECO:0007669"/>
    <property type="project" value="UniProtKB-KW"/>
</dbReference>
<keyword evidence="4 6" id="KW-0479">Metal-binding</keyword>
<dbReference type="Pfam" id="PF02574">
    <property type="entry name" value="S-methyl_trans"/>
    <property type="match status" value="1"/>
</dbReference>
<dbReference type="OMA" id="ICRISKF"/>
<dbReference type="GO" id="GO:0047150">
    <property type="term" value="F:betaine-homocysteine S-methyltransferase activity"/>
    <property type="evidence" value="ECO:0000318"/>
    <property type="project" value="GO_Central"/>
</dbReference>
<evidence type="ECO:0000256" key="7">
    <source>
        <dbReference type="PROSITE-ProRule" id="PRU00333"/>
    </source>
</evidence>
<dbReference type="OrthoDB" id="261426at2759"/>
<organism evidence="9 10">
    <name type="scientific">Strongylocentrotus purpuratus</name>
    <name type="common">Purple sea urchin</name>
    <dbReference type="NCBI Taxonomy" id="7668"/>
    <lineage>
        <taxon>Eukaryota</taxon>
        <taxon>Metazoa</taxon>
        <taxon>Echinodermata</taxon>
        <taxon>Eleutherozoa</taxon>
        <taxon>Echinozoa</taxon>
        <taxon>Echinoidea</taxon>
        <taxon>Euechinoidea</taxon>
        <taxon>Echinacea</taxon>
        <taxon>Camarodonta</taxon>
        <taxon>Echinidea</taxon>
        <taxon>Strongylocentrotidae</taxon>
        <taxon>Strongylocentrotus</taxon>
    </lineage>
</organism>
<dbReference type="GO" id="GO:0009086">
    <property type="term" value="P:methionine biosynthetic process"/>
    <property type="evidence" value="ECO:0000318"/>
    <property type="project" value="GO_Central"/>
</dbReference>
<evidence type="ECO:0000313" key="9">
    <source>
        <dbReference type="EnsemblMetazoa" id="XP_030842751"/>
    </source>
</evidence>
<dbReference type="PIRSF" id="PIRSF037505">
    <property type="entry name" value="Betaine_HMT"/>
    <property type="match status" value="1"/>
</dbReference>
<dbReference type="RefSeq" id="XP_030842751.1">
    <property type="nucleotide sequence ID" value="XM_030986891.1"/>
</dbReference>
<keyword evidence="10" id="KW-1185">Reference proteome</keyword>
<feature type="binding site" evidence="6 7">
    <location>
        <position position="224"/>
    </location>
    <ligand>
        <name>Zn(2+)</name>
        <dbReference type="ChEBI" id="CHEBI:29105"/>
    </ligand>
</feature>
<dbReference type="PROSITE" id="PS50970">
    <property type="entry name" value="HCY"/>
    <property type="match status" value="1"/>
</dbReference>
<feature type="binding site" evidence="6 7">
    <location>
        <position position="310"/>
    </location>
    <ligand>
        <name>Zn(2+)</name>
        <dbReference type="ChEBI" id="CHEBI:29105"/>
    </ligand>
</feature>
<dbReference type="InterPro" id="IPR017226">
    <property type="entry name" value="BHMT-like"/>
</dbReference>
<evidence type="ECO:0000256" key="2">
    <source>
        <dbReference type="ARBA" id="ARBA00022603"/>
    </source>
</evidence>
<accession>A0A7M7SZG4</accession>
<dbReference type="PANTHER" id="PTHR46120:SF4">
    <property type="entry name" value="HCY-BINDING DOMAIN-CONTAINING PROTEIN"/>
    <property type="match status" value="1"/>
</dbReference>
<evidence type="ECO:0000256" key="5">
    <source>
        <dbReference type="ARBA" id="ARBA00022833"/>
    </source>
</evidence>
<dbReference type="InterPro" id="IPR036589">
    <property type="entry name" value="HCY_dom_sf"/>
</dbReference>
<name>A0A7M7SZG4_STRPU</name>
<dbReference type="FunFam" id="3.20.20.330:FF:000003">
    <property type="entry name" value="Betaine--homocysteine S-methyltransferase 1"/>
    <property type="match status" value="1"/>
</dbReference>
<reference evidence="9" key="2">
    <citation type="submission" date="2021-01" db="UniProtKB">
        <authorList>
            <consortium name="EnsemblMetazoa"/>
        </authorList>
    </citation>
    <scope>IDENTIFICATION</scope>
</reference>
<dbReference type="PANTHER" id="PTHR46120">
    <property type="entry name" value="BETAINE--HOMOCYSTEINE S-METHYLTRANSFERASE 1"/>
    <property type="match status" value="1"/>
</dbReference>
<proteinExistence type="predicted"/>